<dbReference type="KEGG" id="tkr:C7K43_01805"/>
<name>A0AAN4UAU4_9ENTE</name>
<dbReference type="Pfam" id="PF00359">
    <property type="entry name" value="PTS_EIIA_2"/>
    <property type="match status" value="1"/>
</dbReference>
<dbReference type="InterPro" id="IPR016152">
    <property type="entry name" value="PTrfase/Anion_transptr"/>
</dbReference>
<evidence type="ECO:0000313" key="5">
    <source>
        <dbReference type="Proteomes" id="UP000886607"/>
    </source>
</evidence>
<dbReference type="RefSeq" id="WP_124005282.1">
    <property type="nucleotide sequence ID" value="NZ_BJYN01000055.1"/>
</dbReference>
<reference evidence="3" key="2">
    <citation type="journal article" date="2020" name="Int. Dairy J.">
        <title>Lactic acid bacterial diversity in Brie cheese focusing on salt concentration and pH of isolation medium and characterisation of halophilic and alkaliphilic lactic acid bacterial isolates.</title>
        <authorList>
            <person name="Unno R."/>
            <person name="Matsutani M."/>
            <person name="Suzuki T."/>
            <person name="Kodama K."/>
            <person name="Matsushita H."/>
            <person name="Yamasato K."/>
            <person name="Koizumi Y."/>
            <person name="Ishikawa M."/>
        </authorList>
    </citation>
    <scope>NUCLEOTIDE SEQUENCE</scope>
    <source>
        <strain evidence="3">7C1</strain>
        <strain evidence="2">8C4</strain>
    </source>
</reference>
<dbReference type="EMBL" id="BKBQ01000011">
    <property type="protein sequence ID" value="GEQ54117.1"/>
    <property type="molecule type" value="Genomic_DNA"/>
</dbReference>
<dbReference type="InterPro" id="IPR002178">
    <property type="entry name" value="PTS_EIIA_type-2_dom"/>
</dbReference>
<dbReference type="InterPro" id="IPR051541">
    <property type="entry name" value="PTS_SugarTrans_NitroReg"/>
</dbReference>
<keyword evidence="5" id="KW-1185">Reference proteome</keyword>
<protein>
    <submittedName>
        <fullName evidence="3">Galactitol-specific PTS system IIA component</fullName>
    </submittedName>
</protein>
<dbReference type="EMBL" id="BKBO01000010">
    <property type="protein sequence ID" value="GEQ49039.1"/>
    <property type="molecule type" value="Genomic_DNA"/>
</dbReference>
<gene>
    <name evidence="2" type="ORF">TK11N_08910</name>
    <name evidence="3" type="ORF">TK2N_09610</name>
</gene>
<comment type="caution">
    <text evidence="3">The sequence shown here is derived from an EMBL/GenBank/DDBJ whole genome shotgun (WGS) entry which is preliminary data.</text>
</comment>
<dbReference type="GeneID" id="69984672"/>
<dbReference type="Proteomes" id="UP000886597">
    <property type="component" value="Unassembled WGS sequence"/>
</dbReference>
<organism evidence="3 4">
    <name type="scientific">Tetragenococcus koreensis</name>
    <dbReference type="NCBI Taxonomy" id="290335"/>
    <lineage>
        <taxon>Bacteria</taxon>
        <taxon>Bacillati</taxon>
        <taxon>Bacillota</taxon>
        <taxon>Bacilli</taxon>
        <taxon>Lactobacillales</taxon>
        <taxon>Enterococcaceae</taxon>
        <taxon>Tetragenococcus</taxon>
    </lineage>
</organism>
<accession>A0AAN4UAU4</accession>
<dbReference type="Gene3D" id="3.40.930.10">
    <property type="entry name" value="Mannitol-specific EII, Chain A"/>
    <property type="match status" value="1"/>
</dbReference>
<feature type="domain" description="PTS EIIA type-2" evidence="1">
    <location>
        <begin position="3"/>
        <end position="150"/>
    </location>
</feature>
<dbReference type="PANTHER" id="PTHR47738:SF3">
    <property type="entry name" value="PHOSPHOTRANSFERASE SYSTEM MANNITOL_FRUCTOSE-SPECIFIC IIA DOMAIN CONTAINING PROTEIN"/>
    <property type="match status" value="1"/>
</dbReference>
<evidence type="ECO:0000313" key="3">
    <source>
        <dbReference type="EMBL" id="GEQ54117.1"/>
    </source>
</evidence>
<dbReference type="Proteomes" id="UP000886607">
    <property type="component" value="Unassembled WGS sequence"/>
</dbReference>
<proteinExistence type="predicted"/>
<dbReference type="AlphaFoldDB" id="A0AAN4UAU4"/>
<dbReference type="PANTHER" id="PTHR47738">
    <property type="entry name" value="PTS SYSTEM FRUCTOSE-LIKE EIIA COMPONENT-RELATED"/>
    <property type="match status" value="1"/>
</dbReference>
<reference evidence="3" key="1">
    <citation type="submission" date="2019-08" db="EMBL/GenBank/DDBJ databases">
        <authorList>
            <person name="Ishikawa M."/>
            <person name="Suzuki T."/>
            <person name="Matsutani M."/>
        </authorList>
    </citation>
    <scope>NUCLEOTIDE SEQUENCE</scope>
    <source>
        <strain evidence="3">7C1</strain>
        <strain evidence="2">8C4</strain>
    </source>
</reference>
<dbReference type="PROSITE" id="PS51094">
    <property type="entry name" value="PTS_EIIA_TYPE_2"/>
    <property type="match status" value="1"/>
</dbReference>
<evidence type="ECO:0000259" key="1">
    <source>
        <dbReference type="PROSITE" id="PS51094"/>
    </source>
</evidence>
<dbReference type="SUPFAM" id="SSF55804">
    <property type="entry name" value="Phoshotransferase/anion transport protein"/>
    <property type="match status" value="1"/>
</dbReference>
<sequence length="153" mass="17761">MKNLFNKELVFLDIESPNANELFKIIADELQNKGFVNEKYHDGLINREKDFPTGLQLEDYSVSIPHTDPETVKKDFIAIVRPRSPIMFSLMEDNDKKTPVDLCFFIGLRDGKKSPLALMELISLIQNHKLILSVLNEKNRKKIIEEIQEVRFT</sequence>
<dbReference type="CDD" id="cd00211">
    <property type="entry name" value="PTS_IIA_fru"/>
    <property type="match status" value="1"/>
</dbReference>
<evidence type="ECO:0000313" key="2">
    <source>
        <dbReference type="EMBL" id="GEQ49039.1"/>
    </source>
</evidence>
<evidence type="ECO:0000313" key="4">
    <source>
        <dbReference type="Proteomes" id="UP000886597"/>
    </source>
</evidence>